<proteinExistence type="predicted"/>
<gene>
    <name evidence="2" type="ORF">PRELSG_1320000</name>
</gene>
<evidence type="ECO:0008006" key="4">
    <source>
        <dbReference type="Google" id="ProtNLM"/>
    </source>
</evidence>
<evidence type="ECO:0000313" key="3">
    <source>
        <dbReference type="Proteomes" id="UP000220158"/>
    </source>
</evidence>
<feature type="compositionally biased region" description="Basic and acidic residues" evidence="1">
    <location>
        <begin position="37"/>
        <end position="69"/>
    </location>
</feature>
<reference evidence="2 3" key="1">
    <citation type="submission" date="2015-04" db="EMBL/GenBank/DDBJ databases">
        <authorList>
            <consortium name="Pathogen Informatics"/>
        </authorList>
    </citation>
    <scope>NUCLEOTIDE SEQUENCE [LARGE SCALE GENOMIC DNA]</scope>
    <source>
        <strain evidence="2 3">SGS1</strain>
    </source>
</reference>
<dbReference type="VEuPathDB" id="PlasmoDB:PRELSG_1320000"/>
<dbReference type="OrthoDB" id="372049at2759"/>
<dbReference type="KEGG" id="prel:PRELSG_1320000"/>
<keyword evidence="3" id="KW-1185">Reference proteome</keyword>
<accession>A0A1J1HH87</accession>
<dbReference type="OMA" id="IFNENQT"/>
<organism evidence="2 3">
    <name type="scientific">Plasmodium relictum</name>
    <dbReference type="NCBI Taxonomy" id="85471"/>
    <lineage>
        <taxon>Eukaryota</taxon>
        <taxon>Sar</taxon>
        <taxon>Alveolata</taxon>
        <taxon>Apicomplexa</taxon>
        <taxon>Aconoidasida</taxon>
        <taxon>Haemosporida</taxon>
        <taxon>Plasmodiidae</taxon>
        <taxon>Plasmodium</taxon>
        <taxon>Plasmodium (Haemamoeba)</taxon>
    </lineage>
</organism>
<protein>
    <recommendedName>
        <fullName evidence="4">PhIL1 interacting protein PIP2</fullName>
    </recommendedName>
</protein>
<dbReference type="AlphaFoldDB" id="A0A1J1HH87"/>
<feature type="region of interest" description="Disordered" evidence="1">
    <location>
        <begin position="26"/>
        <end position="69"/>
    </location>
</feature>
<name>A0A1J1HH87_PLARL</name>
<evidence type="ECO:0000256" key="1">
    <source>
        <dbReference type="SAM" id="MobiDB-lite"/>
    </source>
</evidence>
<evidence type="ECO:0000313" key="2">
    <source>
        <dbReference type="EMBL" id="CRH03841.1"/>
    </source>
</evidence>
<dbReference type="GeneID" id="39738133"/>
<dbReference type="EMBL" id="LN835308">
    <property type="protein sequence ID" value="CRH03841.1"/>
    <property type="molecule type" value="Genomic_DNA"/>
</dbReference>
<dbReference type="RefSeq" id="XP_028535848.1">
    <property type="nucleotide sequence ID" value="XM_028678731.1"/>
</dbReference>
<dbReference type="Proteomes" id="UP000220158">
    <property type="component" value="Chromosome 13"/>
</dbReference>
<sequence>MDKEKNSSYLYQDTLNDLGEDLKNMETLKLNQNNKNDNFEDKNNKTGETEENKHEKGNKKDENNKDDHVKDSLQKILESNKDSYFKSLNYYKKDSKYKINPNIQLGENEEFEKFIIQEKVYLTNYVQYIDVYESTTNVEEDVEEDEVVYVEVPKYVTKYKPKIVTDIITKTIEIPSGEEIKQPKYNPVDVPYIVPNIVENEILVVLKKIIQPEIEISNEVLEVEVQKYIPHLVPVNVYVPRYFGISAKTKGVTKESVRYVDLSQEQIDTLMKELNPHLDELKLFNESQLKRMEEYVKESQIQAKEHNFEPPKPQVITYDENGNCRSFDYSEFDRIKETYLKELTH</sequence>